<comment type="caution">
    <text evidence="2">The sequence shown here is derived from an EMBL/GenBank/DDBJ whole genome shotgun (WGS) entry which is preliminary data.</text>
</comment>
<accession>A0ABV6IXH1</accession>
<dbReference type="InterPro" id="IPR011990">
    <property type="entry name" value="TPR-like_helical_dom_sf"/>
</dbReference>
<feature type="region of interest" description="Disordered" evidence="1">
    <location>
        <begin position="376"/>
        <end position="396"/>
    </location>
</feature>
<evidence type="ECO:0008006" key="4">
    <source>
        <dbReference type="Google" id="ProtNLM"/>
    </source>
</evidence>
<proteinExistence type="predicted"/>
<dbReference type="Gene3D" id="1.25.40.10">
    <property type="entry name" value="Tetratricopeptide repeat domain"/>
    <property type="match status" value="1"/>
</dbReference>
<name>A0ABV6IXH1_9PROT</name>
<dbReference type="EMBL" id="JBHLVZ010000083">
    <property type="protein sequence ID" value="MFC0388305.1"/>
    <property type="molecule type" value="Genomic_DNA"/>
</dbReference>
<evidence type="ECO:0000313" key="3">
    <source>
        <dbReference type="Proteomes" id="UP001589789"/>
    </source>
</evidence>
<dbReference type="Proteomes" id="UP001589789">
    <property type="component" value="Unassembled WGS sequence"/>
</dbReference>
<reference evidence="2 3" key="1">
    <citation type="submission" date="2024-09" db="EMBL/GenBank/DDBJ databases">
        <authorList>
            <person name="Sun Q."/>
            <person name="Mori K."/>
        </authorList>
    </citation>
    <scope>NUCLEOTIDE SEQUENCE [LARGE SCALE GENOMIC DNA]</scope>
    <source>
        <strain evidence="2 3">CCM 7468</strain>
    </source>
</reference>
<protein>
    <recommendedName>
        <fullName evidence="4">Sel1 repeat family protein</fullName>
    </recommendedName>
</protein>
<keyword evidence="3" id="KW-1185">Reference proteome</keyword>
<feature type="compositionally biased region" description="Low complexity" evidence="1">
    <location>
        <begin position="376"/>
        <end position="395"/>
    </location>
</feature>
<gene>
    <name evidence="2" type="ORF">ACFFIC_22595</name>
</gene>
<evidence type="ECO:0000256" key="1">
    <source>
        <dbReference type="SAM" id="MobiDB-lite"/>
    </source>
</evidence>
<organism evidence="2 3">
    <name type="scientific">Muricoccus vinaceus</name>
    <dbReference type="NCBI Taxonomy" id="424704"/>
    <lineage>
        <taxon>Bacteria</taxon>
        <taxon>Pseudomonadati</taxon>
        <taxon>Pseudomonadota</taxon>
        <taxon>Alphaproteobacteria</taxon>
        <taxon>Acetobacterales</taxon>
        <taxon>Roseomonadaceae</taxon>
        <taxon>Muricoccus</taxon>
    </lineage>
</organism>
<evidence type="ECO:0000313" key="2">
    <source>
        <dbReference type="EMBL" id="MFC0388305.1"/>
    </source>
</evidence>
<dbReference type="SUPFAM" id="SSF81901">
    <property type="entry name" value="HCP-like"/>
    <property type="match status" value="1"/>
</dbReference>
<dbReference type="RefSeq" id="WP_377054580.1">
    <property type="nucleotide sequence ID" value="NZ_JBHLVZ010000083.1"/>
</dbReference>
<sequence length="610" mass="60634">MRAAAPLPDDGPDTLLGAWGGEVLPGAWLPGDARWPAAAIRFALLHRAHGVALIDLAPESVPEAVPRFLQAHRARYPGQRVPPVVYRSFSKADLWRLTVLLDNAFAAEPAPDPADEGWTGRARALLVRAPVAGRVTLAEPVRAPEVEAKPVPPPARAMAQEIRLPSAPVAPAVSAALPTADAEAAPINLPERPPGAMRVVAPAAMARPGMARQALPLAVLLLAVAGAGAWTGYLPLPEGWLSRGGTESGGMEGLASPGPSRGLDKVAAGEPVAGPSARSAPVLAEDTVLARASEVVPIPVADAAPVPAVEAEPVPRAAKAPAGVAEDAPAAAALPAVADAVAATLREEARPAEAPDAVPVPAAPPSGLRLAAAEAPPALPAGPASPGGVPAADGPAPGPLPAVNGVPAPSIRAAALSLPVLAEAMPVPFPVQADPVPPPAGALPAPPTGAVPRGPRPPVSVEGMADRTGGWALPVAQGVALPPEPVAVPPPAAPVLASAVAAPRPQAPALAPALLTALVRRGDAMLAIGDVSAARLLYERAAAAGSAAAATAMGRSFDPQVLATLGARGLRGDPEAAAAWYRRGAAMGDADARSLAGRLAAASHEGGRTP</sequence>